<keyword evidence="3" id="KW-1003">Cell membrane</keyword>
<evidence type="ECO:0000256" key="6">
    <source>
        <dbReference type="ARBA" id="ARBA00023136"/>
    </source>
</evidence>
<dbReference type="PANTHER" id="PTHR30465:SF44">
    <property type="entry name" value="ABC-TYPE DIPEPTIDE_OLIGOPEPTIDE TRANSPORT SYSTEM, PERMEASE COMPONENT"/>
    <property type="match status" value="1"/>
</dbReference>
<evidence type="ECO:0000256" key="7">
    <source>
        <dbReference type="RuleBase" id="RU363032"/>
    </source>
</evidence>
<keyword evidence="5 7" id="KW-1133">Transmembrane helix</keyword>
<dbReference type="Gene3D" id="1.10.3720.10">
    <property type="entry name" value="MetI-like"/>
    <property type="match status" value="1"/>
</dbReference>
<feature type="transmembrane region" description="Helical" evidence="7">
    <location>
        <begin position="5"/>
        <end position="26"/>
    </location>
</feature>
<dbReference type="SUPFAM" id="SSF161098">
    <property type="entry name" value="MetI-like"/>
    <property type="match status" value="1"/>
</dbReference>
<sequence>MAAKFLLVSAGIMMISSLIGLFTGGIRLSVTEYVQNIWLIIQSLGSPGDITITNESNNTYPMFPTFWSYYFYSIIIFISSILLATLIAFVLTFITIRLPQKASRIMLKILNFLESLPDLLIIIIIQFSVIVFFKRTGILLAPVAGGNDPVYFLPIFALSILPSIFIFRMCLLLVEDELTKPYVDLAVSKGFKKMYIFRTHIIRNIMPSLMNHMKAFILILLSNLIVFERLFNIYGITHFIFAFPQVDVICFSLILFYLPIFILLMISNIIIHLTTGQRMVI</sequence>
<feature type="transmembrane region" description="Helical" evidence="7">
    <location>
        <begin position="153"/>
        <end position="174"/>
    </location>
</feature>
<feature type="transmembrane region" description="Helical" evidence="7">
    <location>
        <begin position="115"/>
        <end position="133"/>
    </location>
</feature>
<dbReference type="InterPro" id="IPR000515">
    <property type="entry name" value="MetI-like"/>
</dbReference>
<comment type="subcellular location">
    <subcellularLocation>
        <location evidence="1 7">Cell membrane</location>
        <topology evidence="1 7">Multi-pass membrane protein</topology>
    </subcellularLocation>
</comment>
<proteinExistence type="inferred from homology"/>
<dbReference type="GO" id="GO:0005886">
    <property type="term" value="C:plasma membrane"/>
    <property type="evidence" value="ECO:0007669"/>
    <property type="project" value="UniProtKB-SubCell"/>
</dbReference>
<accession>A0A3A1QU72</accession>
<keyword evidence="2 7" id="KW-0813">Transport</keyword>
<feature type="transmembrane region" description="Helical" evidence="7">
    <location>
        <begin position="69"/>
        <end position="94"/>
    </location>
</feature>
<keyword evidence="4 7" id="KW-0812">Transmembrane</keyword>
<evidence type="ECO:0000256" key="1">
    <source>
        <dbReference type="ARBA" id="ARBA00004651"/>
    </source>
</evidence>
<gene>
    <name evidence="9" type="ORF">D3H55_15250</name>
</gene>
<reference evidence="9 10" key="1">
    <citation type="submission" date="2018-09" db="EMBL/GenBank/DDBJ databases">
        <title>Bacillus saliacetes sp. nov., isolated from Thai shrimp paste (Ka-pi).</title>
        <authorList>
            <person name="Daroonpunt R."/>
            <person name="Tanasupawat S."/>
            <person name="Yiamsombut S."/>
        </authorList>
    </citation>
    <scope>NUCLEOTIDE SEQUENCE [LARGE SCALE GENOMIC DNA]</scope>
    <source>
        <strain evidence="9 10">SKP7-4</strain>
    </source>
</reference>
<dbReference type="OrthoDB" id="2958608at2"/>
<keyword evidence="6 7" id="KW-0472">Membrane</keyword>
<evidence type="ECO:0000256" key="4">
    <source>
        <dbReference type="ARBA" id="ARBA00022692"/>
    </source>
</evidence>
<evidence type="ECO:0000313" key="10">
    <source>
        <dbReference type="Proteomes" id="UP000265801"/>
    </source>
</evidence>
<feature type="domain" description="ABC transmembrane type-1" evidence="8">
    <location>
        <begin position="70"/>
        <end position="267"/>
    </location>
</feature>
<dbReference type="GO" id="GO:0055085">
    <property type="term" value="P:transmembrane transport"/>
    <property type="evidence" value="ECO:0007669"/>
    <property type="project" value="InterPro"/>
</dbReference>
<dbReference type="PROSITE" id="PS50928">
    <property type="entry name" value="ABC_TM1"/>
    <property type="match status" value="1"/>
</dbReference>
<organism evidence="9 10">
    <name type="scientific">Bacillus salacetis</name>
    <dbReference type="NCBI Taxonomy" id="2315464"/>
    <lineage>
        <taxon>Bacteria</taxon>
        <taxon>Bacillati</taxon>
        <taxon>Bacillota</taxon>
        <taxon>Bacilli</taxon>
        <taxon>Bacillales</taxon>
        <taxon>Bacillaceae</taxon>
        <taxon>Bacillus</taxon>
    </lineage>
</organism>
<evidence type="ECO:0000313" key="9">
    <source>
        <dbReference type="EMBL" id="RIW31386.1"/>
    </source>
</evidence>
<feature type="transmembrane region" description="Helical" evidence="7">
    <location>
        <begin position="248"/>
        <end position="271"/>
    </location>
</feature>
<evidence type="ECO:0000256" key="3">
    <source>
        <dbReference type="ARBA" id="ARBA00022475"/>
    </source>
</evidence>
<dbReference type="PANTHER" id="PTHR30465">
    <property type="entry name" value="INNER MEMBRANE ABC TRANSPORTER"/>
    <property type="match status" value="1"/>
</dbReference>
<keyword evidence="10" id="KW-1185">Reference proteome</keyword>
<dbReference type="Pfam" id="PF00528">
    <property type="entry name" value="BPD_transp_1"/>
    <property type="match status" value="1"/>
</dbReference>
<dbReference type="EMBL" id="QXIR01000022">
    <property type="protein sequence ID" value="RIW31386.1"/>
    <property type="molecule type" value="Genomic_DNA"/>
</dbReference>
<evidence type="ECO:0000256" key="2">
    <source>
        <dbReference type="ARBA" id="ARBA00022448"/>
    </source>
</evidence>
<dbReference type="InterPro" id="IPR035906">
    <property type="entry name" value="MetI-like_sf"/>
</dbReference>
<evidence type="ECO:0000259" key="8">
    <source>
        <dbReference type="PROSITE" id="PS50928"/>
    </source>
</evidence>
<feature type="transmembrane region" description="Helical" evidence="7">
    <location>
        <begin position="215"/>
        <end position="236"/>
    </location>
</feature>
<name>A0A3A1QU72_9BACI</name>
<dbReference type="Proteomes" id="UP000265801">
    <property type="component" value="Unassembled WGS sequence"/>
</dbReference>
<evidence type="ECO:0000256" key="5">
    <source>
        <dbReference type="ARBA" id="ARBA00022989"/>
    </source>
</evidence>
<comment type="similarity">
    <text evidence="7">Belongs to the binding-protein-dependent transport system permease family.</text>
</comment>
<protein>
    <submittedName>
        <fullName evidence="9">ABC transporter permease subunit</fullName>
    </submittedName>
</protein>
<dbReference type="AlphaFoldDB" id="A0A3A1QU72"/>
<comment type="caution">
    <text evidence="9">The sequence shown here is derived from an EMBL/GenBank/DDBJ whole genome shotgun (WGS) entry which is preliminary data.</text>
</comment>